<evidence type="ECO:0000313" key="5">
    <source>
        <dbReference type="EMBL" id="GAA4483154.1"/>
    </source>
</evidence>
<dbReference type="Proteomes" id="UP001501183">
    <property type="component" value="Unassembled WGS sequence"/>
</dbReference>
<feature type="domain" description="STAS" evidence="4">
    <location>
        <begin position="125"/>
        <end position="235"/>
    </location>
</feature>
<dbReference type="SUPFAM" id="SSF52091">
    <property type="entry name" value="SpoIIaa-like"/>
    <property type="match status" value="1"/>
</dbReference>
<dbReference type="PANTHER" id="PTHR33495:SF13">
    <property type="entry name" value="ANTI-SIGMA-F FACTOR ANTAGONIST RSFB"/>
    <property type="match status" value="1"/>
</dbReference>
<evidence type="ECO:0000259" key="4">
    <source>
        <dbReference type="PROSITE" id="PS50801"/>
    </source>
</evidence>
<gene>
    <name evidence="5" type="ORF">GCM10023094_34340</name>
</gene>
<keyword evidence="6" id="KW-1185">Reference proteome</keyword>
<organism evidence="5 6">
    <name type="scientific">Rhodococcus olei</name>
    <dbReference type="NCBI Taxonomy" id="2161675"/>
    <lineage>
        <taxon>Bacteria</taxon>
        <taxon>Bacillati</taxon>
        <taxon>Actinomycetota</taxon>
        <taxon>Actinomycetes</taxon>
        <taxon>Mycobacteriales</taxon>
        <taxon>Nocardiaceae</taxon>
        <taxon>Rhodococcus</taxon>
    </lineage>
</organism>
<dbReference type="PROSITE" id="PS50801">
    <property type="entry name" value="STAS"/>
    <property type="match status" value="1"/>
</dbReference>
<sequence length="237" mass="24905">MVGLRATGLRSNDATQAGPAGSVACRRAVDRVENRRGLRNTHLEADDGDGDKGSWRCVPLVLEPVGSPRRLERDAAMDLQSDGPPETCTDRGMGESAAVGERPPHPPPAPRRTERARSGPREQQVTVDVESRGRTVIVSVAGEIDVVTADEVQSVLDVVRCSPFDTLVIDLTRVGFLASAGLRLLVACSHALSADGVGPLRVVADGPATLRPIRLTGLGAHLEVHSSLGAALRGPGE</sequence>
<dbReference type="InterPro" id="IPR003658">
    <property type="entry name" value="Anti-sigma_ant"/>
</dbReference>
<name>A0ABP8P7I8_9NOCA</name>
<evidence type="ECO:0000256" key="3">
    <source>
        <dbReference type="SAM" id="MobiDB-lite"/>
    </source>
</evidence>
<proteinExistence type="inferred from homology"/>
<comment type="similarity">
    <text evidence="1 2">Belongs to the anti-sigma-factor antagonist family.</text>
</comment>
<reference evidence="6" key="1">
    <citation type="journal article" date="2019" name="Int. J. Syst. Evol. Microbiol.">
        <title>The Global Catalogue of Microorganisms (GCM) 10K type strain sequencing project: providing services to taxonomists for standard genome sequencing and annotation.</title>
        <authorList>
            <consortium name="The Broad Institute Genomics Platform"/>
            <consortium name="The Broad Institute Genome Sequencing Center for Infectious Disease"/>
            <person name="Wu L."/>
            <person name="Ma J."/>
        </authorList>
    </citation>
    <scope>NUCLEOTIDE SEQUENCE [LARGE SCALE GENOMIC DNA]</scope>
    <source>
        <strain evidence="6">JCM 32206</strain>
    </source>
</reference>
<evidence type="ECO:0000313" key="6">
    <source>
        <dbReference type="Proteomes" id="UP001501183"/>
    </source>
</evidence>
<comment type="caution">
    <text evidence="5">The sequence shown here is derived from an EMBL/GenBank/DDBJ whole genome shotgun (WGS) entry which is preliminary data.</text>
</comment>
<feature type="region of interest" description="Disordered" evidence="3">
    <location>
        <begin position="68"/>
        <end position="128"/>
    </location>
</feature>
<dbReference type="EMBL" id="BAABFB010000051">
    <property type="protein sequence ID" value="GAA4483154.1"/>
    <property type="molecule type" value="Genomic_DNA"/>
</dbReference>
<evidence type="ECO:0000256" key="1">
    <source>
        <dbReference type="ARBA" id="ARBA00009013"/>
    </source>
</evidence>
<dbReference type="InterPro" id="IPR002645">
    <property type="entry name" value="STAS_dom"/>
</dbReference>
<protein>
    <recommendedName>
        <fullName evidence="2">Anti-sigma factor antagonist</fullName>
    </recommendedName>
</protein>
<evidence type="ECO:0000256" key="2">
    <source>
        <dbReference type="RuleBase" id="RU003749"/>
    </source>
</evidence>
<dbReference type="InterPro" id="IPR036513">
    <property type="entry name" value="STAS_dom_sf"/>
</dbReference>
<dbReference type="PANTHER" id="PTHR33495">
    <property type="entry name" value="ANTI-SIGMA FACTOR ANTAGONIST TM_1081-RELATED-RELATED"/>
    <property type="match status" value="1"/>
</dbReference>
<accession>A0ABP8P7I8</accession>
<feature type="region of interest" description="Disordered" evidence="3">
    <location>
        <begin position="1"/>
        <end position="21"/>
    </location>
</feature>
<dbReference type="Gene3D" id="3.30.750.24">
    <property type="entry name" value="STAS domain"/>
    <property type="match status" value="1"/>
</dbReference>
<dbReference type="NCBIfam" id="TIGR00377">
    <property type="entry name" value="ant_ant_sig"/>
    <property type="match status" value="1"/>
</dbReference>
<dbReference type="PROSITE" id="PS51257">
    <property type="entry name" value="PROKAR_LIPOPROTEIN"/>
    <property type="match status" value="1"/>
</dbReference>
<feature type="compositionally biased region" description="Basic and acidic residues" evidence="3">
    <location>
        <begin position="111"/>
        <end position="120"/>
    </location>
</feature>
<dbReference type="CDD" id="cd07043">
    <property type="entry name" value="STAS_anti-anti-sigma_factors"/>
    <property type="match status" value="1"/>
</dbReference>
<dbReference type="Pfam" id="PF01740">
    <property type="entry name" value="STAS"/>
    <property type="match status" value="1"/>
</dbReference>